<keyword evidence="2" id="KW-1185">Reference proteome</keyword>
<reference evidence="1" key="1">
    <citation type="submission" date="2021-03" db="EMBL/GenBank/DDBJ databases">
        <authorList>
            <person name="Kanchanasin P."/>
            <person name="Saeng-In P."/>
            <person name="Phongsopitanun W."/>
            <person name="Yuki M."/>
            <person name="Kudo T."/>
            <person name="Ohkuma M."/>
            <person name="Tanasupawat S."/>
        </authorList>
    </citation>
    <scope>NUCLEOTIDE SEQUENCE</scope>
    <source>
        <strain evidence="1">GKU 128</strain>
    </source>
</reference>
<evidence type="ECO:0000313" key="2">
    <source>
        <dbReference type="Proteomes" id="UP000669179"/>
    </source>
</evidence>
<accession>A0A939P624</accession>
<evidence type="ECO:0000313" key="1">
    <source>
        <dbReference type="EMBL" id="MBO2445933.1"/>
    </source>
</evidence>
<name>A0A939P624_9ACTN</name>
<dbReference type="AlphaFoldDB" id="A0A939P624"/>
<dbReference type="RefSeq" id="WP_208253511.1">
    <property type="nucleotide sequence ID" value="NZ_JAGEOJ010000001.1"/>
</dbReference>
<dbReference type="EMBL" id="JAGEOJ010000001">
    <property type="protein sequence ID" value="MBO2445933.1"/>
    <property type="molecule type" value="Genomic_DNA"/>
</dbReference>
<proteinExistence type="predicted"/>
<gene>
    <name evidence="1" type="ORF">J4573_02415</name>
</gene>
<dbReference type="Proteomes" id="UP000669179">
    <property type="component" value="Unassembled WGS sequence"/>
</dbReference>
<comment type="caution">
    <text evidence="1">The sequence shown here is derived from an EMBL/GenBank/DDBJ whole genome shotgun (WGS) entry which is preliminary data.</text>
</comment>
<sequence length="83" mass="9332">MTGNRRVSPKERSQWRFTFQRLAKDARHALAPDVPTGVAALERLIDLARETKDYDRTDDRIRPAGVGLVGLRTIQSRANTISA</sequence>
<protein>
    <submittedName>
        <fullName evidence="1">Uncharacterized protein</fullName>
    </submittedName>
</protein>
<organism evidence="1 2">
    <name type="scientific">Actinomadura barringtoniae</name>
    <dbReference type="NCBI Taxonomy" id="1427535"/>
    <lineage>
        <taxon>Bacteria</taxon>
        <taxon>Bacillati</taxon>
        <taxon>Actinomycetota</taxon>
        <taxon>Actinomycetes</taxon>
        <taxon>Streptosporangiales</taxon>
        <taxon>Thermomonosporaceae</taxon>
        <taxon>Actinomadura</taxon>
    </lineage>
</organism>